<name>A0ABT8XJM4_9HYPH</name>
<evidence type="ECO:0000256" key="5">
    <source>
        <dbReference type="ARBA" id="ARBA00023136"/>
    </source>
</evidence>
<feature type="transmembrane region" description="Helical" evidence="6">
    <location>
        <begin position="125"/>
        <end position="147"/>
    </location>
</feature>
<evidence type="ECO:0000256" key="3">
    <source>
        <dbReference type="ARBA" id="ARBA00022692"/>
    </source>
</evidence>
<feature type="transmembrane region" description="Helical" evidence="6">
    <location>
        <begin position="81"/>
        <end position="105"/>
    </location>
</feature>
<sequence>MSAEPMNFHKPRFWARSETRLAAILFVVLVLLNAALNPVRFSPVNWPTVLGLAAPMILATMATTLPFLAGRGSIDVSVGPLMGLINVILVKVVIGDLGISSPWIIVPAALMLGLASGALNGFLAAILRIQPIVATLATYLIYSGLALSILPSPSGTVPAWLSALAGPLSFIPVGIVIIAWLFFKRLPFYELLMAVGSDDRAAFTAGVNVPVIRFFAYVFSGLVAGVAALALTALIGSGDPNIGPGYTLIAIAAAALGGVSLAGGVGGLAAAFIGAADIFLLQNVLTSFNVSTFMLQAAYGVVLVLAVCLNSEKLKARFQTKRASR</sequence>
<evidence type="ECO:0000256" key="4">
    <source>
        <dbReference type="ARBA" id="ARBA00022989"/>
    </source>
</evidence>
<dbReference type="RefSeq" id="WP_244762807.1">
    <property type="nucleotide sequence ID" value="NZ_JALJCJ010000006.1"/>
</dbReference>
<dbReference type="EMBL" id="WHSC02000008">
    <property type="protein sequence ID" value="MDO6123544.1"/>
    <property type="molecule type" value="Genomic_DNA"/>
</dbReference>
<evidence type="ECO:0000256" key="6">
    <source>
        <dbReference type="SAM" id="Phobius"/>
    </source>
</evidence>
<keyword evidence="8" id="KW-1185">Reference proteome</keyword>
<comment type="subcellular location">
    <subcellularLocation>
        <location evidence="1">Cell membrane</location>
        <topology evidence="1">Multi-pass membrane protein</topology>
    </subcellularLocation>
</comment>
<proteinExistence type="predicted"/>
<gene>
    <name evidence="7" type="ORF">GB928_020315</name>
</gene>
<dbReference type="CDD" id="cd06579">
    <property type="entry name" value="TM_PBP1_transp_AraH_like"/>
    <property type="match status" value="1"/>
</dbReference>
<dbReference type="Pfam" id="PF02653">
    <property type="entry name" value="BPD_transp_2"/>
    <property type="match status" value="1"/>
</dbReference>
<feature type="transmembrane region" description="Helical" evidence="6">
    <location>
        <begin position="46"/>
        <end position="69"/>
    </location>
</feature>
<organism evidence="7 8">
    <name type="scientific">Shinella curvata</name>
    <dbReference type="NCBI Taxonomy" id="1817964"/>
    <lineage>
        <taxon>Bacteria</taxon>
        <taxon>Pseudomonadati</taxon>
        <taxon>Pseudomonadota</taxon>
        <taxon>Alphaproteobacteria</taxon>
        <taxon>Hyphomicrobiales</taxon>
        <taxon>Rhizobiaceae</taxon>
        <taxon>Shinella</taxon>
    </lineage>
</organism>
<feature type="transmembrane region" description="Helical" evidence="6">
    <location>
        <begin position="214"/>
        <end position="236"/>
    </location>
</feature>
<reference evidence="7" key="1">
    <citation type="submission" date="2022-04" db="EMBL/GenBank/DDBJ databases">
        <title>Shinella lacus sp. nov., a novel member of the genus Shinella from water.</title>
        <authorList>
            <person name="Deng Y."/>
        </authorList>
    </citation>
    <scope>NUCLEOTIDE SEQUENCE</scope>
    <source>
        <strain evidence="7">JCM 31239</strain>
    </source>
</reference>
<keyword evidence="3 6" id="KW-0812">Transmembrane</keyword>
<evidence type="ECO:0000313" key="7">
    <source>
        <dbReference type="EMBL" id="MDO6123544.1"/>
    </source>
</evidence>
<dbReference type="Proteomes" id="UP001177080">
    <property type="component" value="Unassembled WGS sequence"/>
</dbReference>
<comment type="caution">
    <text evidence="7">The sequence shown here is derived from an EMBL/GenBank/DDBJ whole genome shotgun (WGS) entry which is preliminary data.</text>
</comment>
<evidence type="ECO:0000256" key="1">
    <source>
        <dbReference type="ARBA" id="ARBA00004651"/>
    </source>
</evidence>
<protein>
    <submittedName>
        <fullName evidence="7">ABC transporter permease</fullName>
    </submittedName>
</protein>
<dbReference type="InterPro" id="IPR001851">
    <property type="entry name" value="ABC_transp_permease"/>
</dbReference>
<evidence type="ECO:0000313" key="8">
    <source>
        <dbReference type="Proteomes" id="UP001177080"/>
    </source>
</evidence>
<keyword evidence="5 6" id="KW-0472">Membrane</keyword>
<feature type="transmembrane region" description="Helical" evidence="6">
    <location>
        <begin position="159"/>
        <end position="183"/>
    </location>
</feature>
<accession>A0ABT8XJM4</accession>
<keyword evidence="4 6" id="KW-1133">Transmembrane helix</keyword>
<feature type="transmembrane region" description="Helical" evidence="6">
    <location>
        <begin position="248"/>
        <end position="273"/>
    </location>
</feature>
<evidence type="ECO:0000256" key="2">
    <source>
        <dbReference type="ARBA" id="ARBA00022475"/>
    </source>
</evidence>
<feature type="transmembrane region" description="Helical" evidence="6">
    <location>
        <begin position="293"/>
        <end position="311"/>
    </location>
</feature>
<dbReference type="PANTHER" id="PTHR32196">
    <property type="entry name" value="ABC TRANSPORTER PERMEASE PROTEIN YPHD-RELATED-RELATED"/>
    <property type="match status" value="1"/>
</dbReference>
<keyword evidence="2" id="KW-1003">Cell membrane</keyword>